<name>A0A7J7LBK9_9MAGN</name>
<protein>
    <recommendedName>
        <fullName evidence="2">3-beta hydroxysteroid dehydrogenase/isomerase domain-containing protein</fullName>
    </recommendedName>
</protein>
<evidence type="ECO:0000313" key="4">
    <source>
        <dbReference type="Proteomes" id="UP000541444"/>
    </source>
</evidence>
<reference evidence="3 4" key="1">
    <citation type="journal article" date="2020" name="IScience">
        <title>Genome Sequencing of the Endangered Kingdonia uniflora (Circaeasteraceae, Ranunculales) Reveals Potential Mechanisms of Evolutionary Specialization.</title>
        <authorList>
            <person name="Sun Y."/>
            <person name="Deng T."/>
            <person name="Zhang A."/>
            <person name="Moore M.J."/>
            <person name="Landis J.B."/>
            <person name="Lin N."/>
            <person name="Zhang H."/>
            <person name="Zhang X."/>
            <person name="Huang J."/>
            <person name="Zhang X."/>
            <person name="Sun H."/>
            <person name="Wang H."/>
        </authorList>
    </citation>
    <scope>NUCLEOTIDE SEQUENCE [LARGE SCALE GENOMIC DNA]</scope>
    <source>
        <strain evidence="3">TB1705</strain>
        <tissue evidence="3">Leaf</tissue>
    </source>
</reference>
<keyword evidence="1" id="KW-0560">Oxidoreductase</keyword>
<dbReference type="InterPro" id="IPR050425">
    <property type="entry name" value="NAD(P)_dehydrat-like"/>
</dbReference>
<organism evidence="3 4">
    <name type="scientific">Kingdonia uniflora</name>
    <dbReference type="NCBI Taxonomy" id="39325"/>
    <lineage>
        <taxon>Eukaryota</taxon>
        <taxon>Viridiplantae</taxon>
        <taxon>Streptophyta</taxon>
        <taxon>Embryophyta</taxon>
        <taxon>Tracheophyta</taxon>
        <taxon>Spermatophyta</taxon>
        <taxon>Magnoliopsida</taxon>
        <taxon>Ranunculales</taxon>
        <taxon>Circaeasteraceae</taxon>
        <taxon>Kingdonia</taxon>
    </lineage>
</organism>
<gene>
    <name evidence="3" type="ORF">GIB67_010010</name>
</gene>
<dbReference type="InterPro" id="IPR002225">
    <property type="entry name" value="3Beta_OHSteriod_DH/Estase"/>
</dbReference>
<dbReference type="PANTHER" id="PTHR10366:SF696">
    <property type="entry name" value="OS07G0601900 PROTEIN"/>
    <property type="match status" value="1"/>
</dbReference>
<dbReference type="GO" id="GO:0006694">
    <property type="term" value="P:steroid biosynthetic process"/>
    <property type="evidence" value="ECO:0007669"/>
    <property type="project" value="InterPro"/>
</dbReference>
<comment type="caution">
    <text evidence="3">The sequence shown here is derived from an EMBL/GenBank/DDBJ whole genome shotgun (WGS) entry which is preliminary data.</text>
</comment>
<evidence type="ECO:0000256" key="1">
    <source>
        <dbReference type="ARBA" id="ARBA00023002"/>
    </source>
</evidence>
<accession>A0A7J7LBK9</accession>
<dbReference type="Gene3D" id="3.40.50.720">
    <property type="entry name" value="NAD(P)-binding Rossmann-like Domain"/>
    <property type="match status" value="2"/>
</dbReference>
<evidence type="ECO:0000313" key="3">
    <source>
        <dbReference type="EMBL" id="KAF6139968.1"/>
    </source>
</evidence>
<dbReference type="GO" id="GO:0016616">
    <property type="term" value="F:oxidoreductase activity, acting on the CH-OH group of donors, NAD or NADP as acceptor"/>
    <property type="evidence" value="ECO:0007669"/>
    <property type="project" value="InterPro"/>
</dbReference>
<dbReference type="PANTHER" id="PTHR10366">
    <property type="entry name" value="NAD DEPENDENT EPIMERASE/DEHYDRATASE"/>
    <property type="match status" value="1"/>
</dbReference>
<dbReference type="SUPFAM" id="SSF51735">
    <property type="entry name" value="NAD(P)-binding Rossmann-fold domains"/>
    <property type="match status" value="1"/>
</dbReference>
<dbReference type="EMBL" id="JACGCM010002418">
    <property type="protein sequence ID" value="KAF6139968.1"/>
    <property type="molecule type" value="Genomic_DNA"/>
</dbReference>
<dbReference type="Pfam" id="PF01073">
    <property type="entry name" value="3Beta_HSD"/>
    <property type="match status" value="1"/>
</dbReference>
<dbReference type="InterPro" id="IPR036291">
    <property type="entry name" value="NAD(P)-bd_dom_sf"/>
</dbReference>
<proteinExistence type="predicted"/>
<evidence type="ECO:0000259" key="2">
    <source>
        <dbReference type="Pfam" id="PF01073"/>
    </source>
</evidence>
<dbReference type="AlphaFoldDB" id="A0A7J7LBK9"/>
<keyword evidence="4" id="KW-1185">Reference proteome</keyword>
<feature type="domain" description="3-beta hydroxysteroid dehydrogenase/isomerase" evidence="2">
    <location>
        <begin position="44"/>
        <end position="175"/>
    </location>
</feature>
<dbReference type="OrthoDB" id="2735536at2759"/>
<dbReference type="Proteomes" id="UP000541444">
    <property type="component" value="Unassembled WGS sequence"/>
</dbReference>
<sequence>MSGNAVENKDLAENHAEFDHEEDTVRDVMKVFPLKSLLGADTRLKLFEADLYNPESFEESIQGCEYVFHVATPMPAPNEISNWDPSKAAVTAVKSIAQSCIKSGTVKRLIYTASVMTTAVVKEDGTGFKDVFDEDCWTPLDCTFPHYDQFTKGYVHSKTLSEKEVLKINETKEGGLEMGKYMQENYPEFDIEEKFIEGPETGIKCGSTKLIDSGFEYKYDLKKLLDDTVACARRLGVLN</sequence>